<proteinExistence type="predicted"/>
<dbReference type="OrthoDB" id="6381926at2"/>
<keyword evidence="3" id="KW-1185">Reference proteome</keyword>
<dbReference type="PATRIC" id="fig|1129794.4.peg.4215"/>
<dbReference type="EMBL" id="CP003837">
    <property type="protein sequence ID" value="AGH46339.1"/>
    <property type="molecule type" value="Genomic_DNA"/>
</dbReference>
<gene>
    <name evidence="2" type="ORF">C427_4234</name>
</gene>
<evidence type="ECO:0000313" key="2">
    <source>
        <dbReference type="EMBL" id="AGH46339.1"/>
    </source>
</evidence>
<evidence type="ECO:0000313" key="3">
    <source>
        <dbReference type="Proteomes" id="UP000011864"/>
    </source>
</evidence>
<dbReference type="KEGG" id="gps:C427_4234"/>
<accession>K6YZM3</accession>
<protein>
    <recommendedName>
        <fullName evidence="1">DUF7281 domain-containing protein</fullName>
    </recommendedName>
</protein>
<sequence length="297" mass="34361">MTDDLSLRAKILLAGQHLKLMLDMASQTKASHALTEILGWCEELEFRPGKWIRAKQTYRFEQSQIEKIEHILLEQGFASIFDKFDQDTHQSASHRNPNEKQGKIKPTQHLVLAAVTQKTALDAMQQYLYTCQQVNIELDVTRLNLDSFECLVVVENRDSFNDWFKYQPHTNLSKPLVIYRGDKYHSTACKTLLKSWLSAQSNKPTIYFGDFDLAAFRIAVSAGYTALLLPAYARLVAQAIKQHYPSNQEKYLTKLQRDCPKGWQPLLHLMRDKRVGLRQQKMYQTPLMLHVLSELMS</sequence>
<dbReference type="STRING" id="1129794.C427_4234"/>
<name>K6YZM3_9ALTE</name>
<dbReference type="eggNOG" id="ENOG50300SS">
    <property type="taxonomic scope" value="Bacteria"/>
</dbReference>
<dbReference type="Proteomes" id="UP000011864">
    <property type="component" value="Chromosome"/>
</dbReference>
<dbReference type="HOGENOM" id="CLU_969592_0_0_6"/>
<dbReference type="Pfam" id="PF23947">
    <property type="entry name" value="DUF7281"/>
    <property type="match status" value="1"/>
</dbReference>
<evidence type="ECO:0000259" key="1">
    <source>
        <dbReference type="Pfam" id="PF23947"/>
    </source>
</evidence>
<reference evidence="2 3" key="1">
    <citation type="journal article" date="2013" name="Genome Announc.">
        <title>Complete Genome Sequence of Glaciecola psychrophila Strain 170T.</title>
        <authorList>
            <person name="Yin J."/>
            <person name="Chen J."/>
            <person name="Liu G."/>
            <person name="Yu Y."/>
            <person name="Song L."/>
            <person name="Wang X."/>
            <person name="Qu X."/>
        </authorList>
    </citation>
    <scope>NUCLEOTIDE SEQUENCE [LARGE SCALE GENOMIC DNA]</scope>
    <source>
        <strain evidence="2 3">170</strain>
    </source>
</reference>
<organism evidence="2 3">
    <name type="scientific">Paraglaciecola psychrophila 170</name>
    <dbReference type="NCBI Taxonomy" id="1129794"/>
    <lineage>
        <taxon>Bacteria</taxon>
        <taxon>Pseudomonadati</taxon>
        <taxon>Pseudomonadota</taxon>
        <taxon>Gammaproteobacteria</taxon>
        <taxon>Alteromonadales</taxon>
        <taxon>Alteromonadaceae</taxon>
        <taxon>Paraglaciecola</taxon>
    </lineage>
</organism>
<dbReference type="RefSeq" id="WP_007638964.1">
    <property type="nucleotide sequence ID" value="NC_020514.1"/>
</dbReference>
<feature type="domain" description="DUF7281" evidence="1">
    <location>
        <begin position="112"/>
        <end position="289"/>
    </location>
</feature>
<dbReference type="AlphaFoldDB" id="K6YZM3"/>
<dbReference type="InterPro" id="IPR055705">
    <property type="entry name" value="DUF7281"/>
</dbReference>